<comment type="caution">
    <text evidence="1">The sequence shown here is derived from an EMBL/GenBank/DDBJ whole genome shotgun (WGS) entry which is preliminary data.</text>
</comment>
<sequence>MKSKKRLLIGLALMLTIALLFFITKNKQSTASYEINKTPTLFIHGYTGTERSFKGMISRFENKEDGAKRILTCYASKAEVMCQPNGKTNVEKPLIQVIFNESDLSVEATSQVFAQVMNTLKTEYEIENVNIVAHSMGGLVSAKYIEDYAGLPKVKKLVTIGTPFHGIRKYDFHQRFGQANAPDLYENSMATKDLLSDRQSFDSHIKVLAIAGKLSKHGGDGLVTVRSATGIKDIIKDENYSEKIIKDERSSHSGLHEHEEVDKYVSEFVWQASK</sequence>
<dbReference type="Pfam" id="PF06028">
    <property type="entry name" value="DUF915"/>
    <property type="match status" value="1"/>
</dbReference>
<keyword evidence="1" id="KW-0378">Hydrolase</keyword>
<dbReference type="InterPro" id="IPR029058">
    <property type="entry name" value="AB_hydrolase_fold"/>
</dbReference>
<dbReference type="Proteomes" id="UP000626844">
    <property type="component" value="Unassembled WGS sequence"/>
</dbReference>
<accession>A0A926NLS1</accession>
<dbReference type="SUPFAM" id="SSF53474">
    <property type="entry name" value="alpha/beta-Hydrolases"/>
    <property type="match status" value="1"/>
</dbReference>
<dbReference type="AlphaFoldDB" id="A0A926NLS1"/>
<evidence type="ECO:0000313" key="2">
    <source>
        <dbReference type="Proteomes" id="UP000626844"/>
    </source>
</evidence>
<dbReference type="EMBL" id="JACXAI010000028">
    <property type="protein sequence ID" value="MBD1382298.1"/>
    <property type="molecule type" value="Genomic_DNA"/>
</dbReference>
<dbReference type="GO" id="GO:0016787">
    <property type="term" value="F:hydrolase activity"/>
    <property type="evidence" value="ECO:0007669"/>
    <property type="project" value="UniProtKB-KW"/>
</dbReference>
<evidence type="ECO:0000313" key="1">
    <source>
        <dbReference type="EMBL" id="MBD1382298.1"/>
    </source>
</evidence>
<dbReference type="RefSeq" id="WP_191160350.1">
    <property type="nucleotide sequence ID" value="NZ_JACXAI010000028.1"/>
</dbReference>
<name>A0A926NLS1_9BACI</name>
<gene>
    <name evidence="1" type="ORF">IC621_18925</name>
</gene>
<organism evidence="1 2">
    <name type="scientific">Metabacillus arenae</name>
    <dbReference type="NCBI Taxonomy" id="2771434"/>
    <lineage>
        <taxon>Bacteria</taxon>
        <taxon>Bacillati</taxon>
        <taxon>Bacillota</taxon>
        <taxon>Bacilli</taxon>
        <taxon>Bacillales</taxon>
        <taxon>Bacillaceae</taxon>
        <taxon>Metabacillus</taxon>
    </lineage>
</organism>
<keyword evidence="2" id="KW-1185">Reference proteome</keyword>
<dbReference type="Gene3D" id="3.40.50.1820">
    <property type="entry name" value="alpha/beta hydrolase"/>
    <property type="match status" value="1"/>
</dbReference>
<reference evidence="1" key="1">
    <citation type="submission" date="2020-09" db="EMBL/GenBank/DDBJ databases">
        <title>A novel bacterium of genus Bacillus, isolated from South China Sea.</title>
        <authorList>
            <person name="Huang H."/>
            <person name="Mo K."/>
            <person name="Hu Y."/>
        </authorList>
    </citation>
    <scope>NUCLEOTIDE SEQUENCE</scope>
    <source>
        <strain evidence="1">IB182487</strain>
    </source>
</reference>
<proteinExistence type="predicted"/>
<protein>
    <submittedName>
        <fullName evidence="1">Alpha/beta fold hydrolase</fullName>
    </submittedName>
</protein>
<dbReference type="InterPro" id="IPR010315">
    <property type="entry name" value="DUF915_hydro-like"/>
</dbReference>
<dbReference type="PANTHER" id="PTHR37946:SF1">
    <property type="entry name" value="SLL1969 PROTEIN"/>
    <property type="match status" value="1"/>
</dbReference>
<dbReference type="PANTHER" id="PTHR37946">
    <property type="entry name" value="SLL1969 PROTEIN"/>
    <property type="match status" value="1"/>
</dbReference>